<accession>A0A9P8V0Y3</accession>
<proteinExistence type="predicted"/>
<evidence type="ECO:0000313" key="1">
    <source>
        <dbReference type="EMBL" id="KAH6669764.1"/>
    </source>
</evidence>
<dbReference type="OrthoDB" id="10652558at2759"/>
<dbReference type="EMBL" id="JAGSXJ010000031">
    <property type="protein sequence ID" value="KAH6669764.1"/>
    <property type="molecule type" value="Genomic_DNA"/>
</dbReference>
<gene>
    <name evidence="1" type="ORF">F5X68DRAFT_51148</name>
</gene>
<name>A0A9P8V0Y3_9PEZI</name>
<protein>
    <submittedName>
        <fullName evidence="1">Uncharacterized protein</fullName>
    </submittedName>
</protein>
<dbReference type="AlphaFoldDB" id="A0A9P8V0Y3"/>
<sequence>MLRISRVLPGCGARPRFRRCDCQLLIQMCYLVLISLLRVTDVTVSSTPSKHAELHQPVWSSQCSCWKVSDAAHHSRSPWSMHRRCELRQPQPLTKDASATDGVRLMSPLGDILQPPPAADESNWAIPRYPRGLSQPPGGTGSSLARLTEPIVARACRQPGDPAVSFVVWFECSKYPVGRPWNKWNSTGPSSRLPARPPCFWRVRARLQNGRSCRP</sequence>
<organism evidence="1 2">
    <name type="scientific">Plectosphaerella plurivora</name>
    <dbReference type="NCBI Taxonomy" id="936078"/>
    <lineage>
        <taxon>Eukaryota</taxon>
        <taxon>Fungi</taxon>
        <taxon>Dikarya</taxon>
        <taxon>Ascomycota</taxon>
        <taxon>Pezizomycotina</taxon>
        <taxon>Sordariomycetes</taxon>
        <taxon>Hypocreomycetidae</taxon>
        <taxon>Glomerellales</taxon>
        <taxon>Plectosphaerellaceae</taxon>
        <taxon>Plectosphaerella</taxon>
    </lineage>
</organism>
<comment type="caution">
    <text evidence="1">The sequence shown here is derived from an EMBL/GenBank/DDBJ whole genome shotgun (WGS) entry which is preliminary data.</text>
</comment>
<keyword evidence="2" id="KW-1185">Reference proteome</keyword>
<reference evidence="1" key="1">
    <citation type="journal article" date="2021" name="Nat. Commun.">
        <title>Genetic determinants of endophytism in the Arabidopsis root mycobiome.</title>
        <authorList>
            <person name="Mesny F."/>
            <person name="Miyauchi S."/>
            <person name="Thiergart T."/>
            <person name="Pickel B."/>
            <person name="Atanasova L."/>
            <person name="Karlsson M."/>
            <person name="Huettel B."/>
            <person name="Barry K.W."/>
            <person name="Haridas S."/>
            <person name="Chen C."/>
            <person name="Bauer D."/>
            <person name="Andreopoulos W."/>
            <person name="Pangilinan J."/>
            <person name="LaButti K."/>
            <person name="Riley R."/>
            <person name="Lipzen A."/>
            <person name="Clum A."/>
            <person name="Drula E."/>
            <person name="Henrissat B."/>
            <person name="Kohler A."/>
            <person name="Grigoriev I.V."/>
            <person name="Martin F.M."/>
            <person name="Hacquard S."/>
        </authorList>
    </citation>
    <scope>NUCLEOTIDE SEQUENCE</scope>
    <source>
        <strain evidence="1">MPI-SDFR-AT-0117</strain>
    </source>
</reference>
<dbReference type="Proteomes" id="UP000770015">
    <property type="component" value="Unassembled WGS sequence"/>
</dbReference>
<evidence type="ECO:0000313" key="2">
    <source>
        <dbReference type="Proteomes" id="UP000770015"/>
    </source>
</evidence>